<keyword evidence="5" id="KW-0804">Transcription</keyword>
<dbReference type="InterPro" id="IPR013178">
    <property type="entry name" value="Histone_AcTrfase_Rtt109/CBP"/>
</dbReference>
<evidence type="ECO:0000313" key="8">
    <source>
        <dbReference type="Proteomes" id="UP000000819"/>
    </source>
</evidence>
<gene>
    <name evidence="7" type="ordered locus">ECU01_0860</name>
</gene>
<evidence type="ECO:0000256" key="3">
    <source>
        <dbReference type="ARBA" id="ARBA00022679"/>
    </source>
</evidence>
<dbReference type="GO" id="GO:0004402">
    <property type="term" value="F:histone acetyltransferase activity"/>
    <property type="evidence" value="ECO:0007669"/>
    <property type="project" value="InterPro"/>
</dbReference>
<evidence type="ECO:0000256" key="5">
    <source>
        <dbReference type="ARBA" id="ARBA00023163"/>
    </source>
</evidence>
<name>Q8SWL0_ENCCU</name>
<protein>
    <recommendedName>
        <fullName evidence="2">histone acetyltransferase</fullName>
        <ecNumber evidence="2">2.3.1.48</ecNumber>
    </recommendedName>
</protein>
<dbReference type="AlphaFoldDB" id="Q8SWL0"/>
<dbReference type="KEGG" id="ecu:ECU01_0860"/>
<comment type="subcellular location">
    <subcellularLocation>
        <location evidence="1">Nucleus</location>
    </subcellularLocation>
</comment>
<dbReference type="EC" id="2.3.1.48" evidence="2"/>
<evidence type="ECO:0000256" key="1">
    <source>
        <dbReference type="ARBA" id="ARBA00004123"/>
    </source>
</evidence>
<keyword evidence="3" id="KW-0808">Transferase</keyword>
<dbReference type="HOGENOM" id="CLU_091759_0_0_1"/>
<sequence>MDLEIRRHMESLCGRSELGIQAFVSNGRYLCLLFNRETLLAGMTLQKIRNRVYIRNVDTTGYGRGHARGFILSVLKTLAPGFCCCFSVPRSEYIFGGSSRNREKRIRGPGELLEYWIEVFESLYDDVHVWSNHYENISYPFKHIDEVVYFEDDPKEKLRRHFEGGLEEMFAALLCRADFASGSLVYGQSRGDDVCSVVETSIGDVDGMEAMLRTLDFSSISKARRSTKKFICEFELAVEYFQGQGAVRPKKNEEAFAVMNATNKS</sequence>
<dbReference type="RefSeq" id="NP_001402171.1">
    <property type="nucleotide sequence ID" value="NM_001415640.1"/>
</dbReference>
<dbReference type="Proteomes" id="UP000000819">
    <property type="component" value="Chromosome I"/>
</dbReference>
<dbReference type="STRING" id="284813.Q8SWL0"/>
<keyword evidence="4" id="KW-0805">Transcription regulation</keyword>
<reference evidence="7 8" key="3">
    <citation type="journal article" date="2009" name="BMC Genomics">
        <title>Identification of transcriptional signals in Encephalitozoon cuniculi widespread among Microsporidia phylum: support for accurate structural genome annotation.</title>
        <authorList>
            <person name="Peyretaillade E."/>
            <person name="Goncalves O."/>
            <person name="Terrat S."/>
            <person name="Dugat-Bony E."/>
            <person name="Wincker P."/>
            <person name="Cornman R.S."/>
            <person name="Evans J.D."/>
            <person name="Delbac F."/>
            <person name="Peyret P."/>
        </authorList>
    </citation>
    <scope>NUCLEOTIDE SEQUENCE [LARGE SCALE GENOMIC DNA]</scope>
    <source>
        <strain evidence="7 8">GB-M1</strain>
    </source>
</reference>
<reference evidence="7 8" key="2">
    <citation type="journal article" date="2001" name="Nature">
        <title>Genome sequence and gene compaction of the eukaryote parasite Encephalitozoon cuniculi.</title>
        <authorList>
            <person name="Katinka M.D."/>
            <person name="Duprat S."/>
            <person name="Cornillot E."/>
            <person name="Metenier G."/>
            <person name="Thomarat F."/>
            <person name="Prensier G."/>
            <person name="Barbe V."/>
            <person name="Peyretaillade E."/>
            <person name="Brottier P."/>
            <person name="Wincker P."/>
            <person name="Delbac F."/>
            <person name="El Alaoui H."/>
            <person name="Peyret P."/>
            <person name="Saurin W."/>
            <person name="Gouy M."/>
            <person name="Weissenbach J."/>
            <person name="Vivares C.P."/>
        </authorList>
    </citation>
    <scope>NUCLEOTIDE SEQUENCE [LARGE SCALE GENOMIC DNA]</scope>
    <source>
        <strain evidence="7 8">GB-M1</strain>
    </source>
</reference>
<reference evidence="8" key="1">
    <citation type="journal article" date="2001" name="Genome Res.">
        <title>Sequence and analysis of chromosome I of the amitochondriate intracellular parasite Encephalitozoon cuniculi (Microspora).</title>
        <authorList>
            <person name="Peyret P."/>
            <person name="Katinka M.D."/>
            <person name="Duprat S."/>
            <person name="Duffieux F."/>
            <person name="Barbe V."/>
            <person name="Barbazanges M."/>
            <person name="Weissenbach J."/>
            <person name="Saurin W."/>
            <person name="Vivares C.P."/>
        </authorList>
    </citation>
    <scope>NUCLEOTIDE SEQUENCE [LARGE SCALE GENOMIC DNA]</scope>
    <source>
        <strain evidence="8">GB-M1</strain>
    </source>
</reference>
<dbReference type="OrthoDB" id="2190184at2759"/>
<dbReference type="InParanoid" id="Q8SWL0"/>
<evidence type="ECO:0000256" key="2">
    <source>
        <dbReference type="ARBA" id="ARBA00013184"/>
    </source>
</evidence>
<dbReference type="Pfam" id="PF08214">
    <property type="entry name" value="HAT_KAT11"/>
    <property type="match status" value="1"/>
</dbReference>
<accession>Q8SWL0</accession>
<evidence type="ECO:0000256" key="6">
    <source>
        <dbReference type="ARBA" id="ARBA00023242"/>
    </source>
</evidence>
<dbReference type="VEuPathDB" id="MicrosporidiaDB:ECU01_0860"/>
<dbReference type="GO" id="GO:0006355">
    <property type="term" value="P:regulation of DNA-templated transcription"/>
    <property type="evidence" value="ECO:0007669"/>
    <property type="project" value="InterPro"/>
</dbReference>
<organism evidence="7 8">
    <name type="scientific">Encephalitozoon cuniculi (strain GB-M1)</name>
    <name type="common">Microsporidian parasite</name>
    <dbReference type="NCBI Taxonomy" id="284813"/>
    <lineage>
        <taxon>Eukaryota</taxon>
        <taxon>Fungi</taxon>
        <taxon>Fungi incertae sedis</taxon>
        <taxon>Microsporidia</taxon>
        <taxon>Unikaryonidae</taxon>
        <taxon>Encephalitozoon</taxon>
    </lineage>
</organism>
<evidence type="ECO:0000313" key="7">
    <source>
        <dbReference type="EMBL" id="CAD24956.2"/>
    </source>
</evidence>
<dbReference type="GeneID" id="860262"/>
<dbReference type="EMBL" id="AL391737">
    <property type="protein sequence ID" value="CAD24956.2"/>
    <property type="molecule type" value="Genomic_DNA"/>
</dbReference>
<evidence type="ECO:0000256" key="4">
    <source>
        <dbReference type="ARBA" id="ARBA00023015"/>
    </source>
</evidence>
<keyword evidence="6" id="KW-0539">Nucleus</keyword>
<proteinExistence type="predicted"/>
<keyword evidence="8" id="KW-1185">Reference proteome</keyword>
<dbReference type="GO" id="GO:0005634">
    <property type="term" value="C:nucleus"/>
    <property type="evidence" value="ECO:0007669"/>
    <property type="project" value="UniProtKB-SubCell"/>
</dbReference>